<proteinExistence type="predicted"/>
<dbReference type="EMBL" id="JAMGZJ010000070">
    <property type="protein sequence ID" value="MCU6668326.1"/>
    <property type="molecule type" value="Genomic_DNA"/>
</dbReference>
<dbReference type="AlphaFoldDB" id="A0A9J6QG02"/>
<name>A0A9J6QG02_9ENTR</name>
<keyword evidence="2" id="KW-1185">Reference proteome</keyword>
<dbReference type="InterPro" id="IPR005358">
    <property type="entry name" value="Puta_zinc/iron-chelating_dom"/>
</dbReference>
<dbReference type="Pfam" id="PF03692">
    <property type="entry name" value="CxxCxxCC"/>
    <property type="match status" value="1"/>
</dbReference>
<organism evidence="1 2">
    <name type="scientific">Silvania confinis</name>
    <dbReference type="NCBI Taxonomy" id="2926470"/>
    <lineage>
        <taxon>Bacteria</taxon>
        <taxon>Pseudomonadati</taxon>
        <taxon>Pseudomonadota</taxon>
        <taxon>Gammaproteobacteria</taxon>
        <taxon>Enterobacterales</taxon>
        <taxon>Enterobacteriaceae</taxon>
        <taxon>Silvania</taxon>
    </lineage>
</organism>
<evidence type="ECO:0000313" key="1">
    <source>
        <dbReference type="EMBL" id="MCU6668326.1"/>
    </source>
</evidence>
<dbReference type="RefSeq" id="WP_271266912.1">
    <property type="nucleotide sequence ID" value="NZ_JAMGZJ010000070.1"/>
</dbReference>
<reference evidence="1" key="1">
    <citation type="submission" date="2022-05" db="EMBL/GenBank/DDBJ databases">
        <title>Description of a novel species of Leclercia; Leclercia tamurae and the Proposal for a Novel Genus Silvania gen. nov. Containing Two Novel Species Silvania hatchlandensis sp. nov. and Silvania confinis sp. nov. Isolated from the Rhizosphere of Oak.</title>
        <authorList>
            <person name="Maddock D.W."/>
            <person name="Brady C.L."/>
            <person name="Denman S."/>
            <person name="Arnold D."/>
        </authorList>
    </citation>
    <scope>NUCLEOTIDE SEQUENCE</scope>
    <source>
        <strain evidence="1">H4N4</strain>
    </source>
</reference>
<comment type="caution">
    <text evidence="1">The sequence shown here is derived from an EMBL/GenBank/DDBJ whole genome shotgun (WGS) entry which is preliminary data.</text>
</comment>
<sequence>MSNESLSPFPCNACGKCCRRVSASPETAFLDRGDGVCQHFVEETHLCAIYETRPLVCRVEDYYRAKLKEVIAWDDFVRLNVAICEKL</sequence>
<accession>A0A9J6QG02</accession>
<gene>
    <name evidence="1" type="ORF">M8013_06095</name>
</gene>
<dbReference type="Proteomes" id="UP001061282">
    <property type="component" value="Unassembled WGS sequence"/>
</dbReference>
<evidence type="ECO:0000313" key="2">
    <source>
        <dbReference type="Proteomes" id="UP001061282"/>
    </source>
</evidence>
<protein>
    <submittedName>
        <fullName evidence="1">YkgJ family cysteine cluster protein</fullName>
    </submittedName>
</protein>